<proteinExistence type="predicted"/>
<dbReference type="Proteomes" id="UP000250321">
    <property type="component" value="Unassembled WGS sequence"/>
</dbReference>
<accession>A0A314Z9V2</accession>
<sequence length="61" mass="6775">MVMDDLEVKPMSTFSSIAMLNKFNVKEIGALEEKAVNLGMEEANLQVASNVISLCWTTIRI</sequence>
<name>A0A314Z9V2_PRUYE</name>
<dbReference type="PANTHER" id="PTHR33103:SF19">
    <property type="entry name" value="OS09G0544700 PROTEIN"/>
    <property type="match status" value="1"/>
</dbReference>
<dbReference type="Pfam" id="PF05056">
    <property type="entry name" value="DUF674"/>
    <property type="match status" value="1"/>
</dbReference>
<comment type="caution">
    <text evidence="1">The sequence shown here is derived from an EMBL/GenBank/DDBJ whole genome shotgun (WGS) entry which is preliminary data.</text>
</comment>
<dbReference type="STRING" id="2094558.A0A314Z9V2"/>
<dbReference type="InterPro" id="IPR007750">
    <property type="entry name" value="DUF674"/>
</dbReference>
<dbReference type="EMBL" id="PJQY01000106">
    <property type="protein sequence ID" value="PQQ18462.1"/>
    <property type="molecule type" value="Genomic_DNA"/>
</dbReference>
<organism evidence="1 2">
    <name type="scientific">Prunus yedoensis var. nudiflora</name>
    <dbReference type="NCBI Taxonomy" id="2094558"/>
    <lineage>
        <taxon>Eukaryota</taxon>
        <taxon>Viridiplantae</taxon>
        <taxon>Streptophyta</taxon>
        <taxon>Embryophyta</taxon>
        <taxon>Tracheophyta</taxon>
        <taxon>Spermatophyta</taxon>
        <taxon>Magnoliopsida</taxon>
        <taxon>eudicotyledons</taxon>
        <taxon>Gunneridae</taxon>
        <taxon>Pentapetalae</taxon>
        <taxon>rosids</taxon>
        <taxon>fabids</taxon>
        <taxon>Rosales</taxon>
        <taxon>Rosaceae</taxon>
        <taxon>Amygdaloideae</taxon>
        <taxon>Amygdaleae</taxon>
        <taxon>Prunus</taxon>
    </lineage>
</organism>
<reference evidence="1 2" key="1">
    <citation type="submission" date="2018-02" db="EMBL/GenBank/DDBJ databases">
        <title>Draft genome of wild Prunus yedoensis var. nudiflora.</title>
        <authorList>
            <person name="Baek S."/>
            <person name="Kim J.-H."/>
            <person name="Choi K."/>
            <person name="Kim G.-B."/>
            <person name="Cho A."/>
            <person name="Jang H."/>
            <person name="Shin C.-H."/>
            <person name="Yu H.-J."/>
            <person name="Mun J.-H."/>
        </authorList>
    </citation>
    <scope>NUCLEOTIDE SEQUENCE [LARGE SCALE GENOMIC DNA]</scope>
    <source>
        <strain evidence="2">cv. Jeju island</strain>
        <tissue evidence="1">Leaf</tissue>
    </source>
</reference>
<protein>
    <submittedName>
        <fullName evidence="1">Uncharacterized protein</fullName>
    </submittedName>
</protein>
<keyword evidence="2" id="KW-1185">Reference proteome</keyword>
<dbReference type="AlphaFoldDB" id="A0A314Z9V2"/>
<gene>
    <name evidence="1" type="ORF">Pyn_37646</name>
</gene>
<evidence type="ECO:0000313" key="1">
    <source>
        <dbReference type="EMBL" id="PQQ18462.1"/>
    </source>
</evidence>
<dbReference type="OrthoDB" id="2014278at2759"/>
<dbReference type="PANTHER" id="PTHR33103">
    <property type="entry name" value="OS01G0153900 PROTEIN"/>
    <property type="match status" value="1"/>
</dbReference>
<evidence type="ECO:0000313" key="2">
    <source>
        <dbReference type="Proteomes" id="UP000250321"/>
    </source>
</evidence>